<dbReference type="SUPFAM" id="SSF52096">
    <property type="entry name" value="ClpP/crotonase"/>
    <property type="match status" value="1"/>
</dbReference>
<keyword evidence="6" id="KW-1133">Transmembrane helix</keyword>
<keyword evidence="6" id="KW-0812">Transmembrane</keyword>
<dbReference type="Pfam" id="PF03572">
    <property type="entry name" value="Peptidase_S41"/>
    <property type="match status" value="1"/>
</dbReference>
<name>A0A1V4IYG2_9CLOT</name>
<evidence type="ECO:0000259" key="7">
    <source>
        <dbReference type="PROSITE" id="PS50106"/>
    </source>
</evidence>
<dbReference type="FunFam" id="3.30.750.44:FF:000001">
    <property type="entry name" value="S41 family peptidase"/>
    <property type="match status" value="1"/>
</dbReference>
<dbReference type="GO" id="GO:0007165">
    <property type="term" value="P:signal transduction"/>
    <property type="evidence" value="ECO:0007669"/>
    <property type="project" value="TreeGrafter"/>
</dbReference>
<dbReference type="NCBIfam" id="TIGR00225">
    <property type="entry name" value="prc"/>
    <property type="match status" value="1"/>
</dbReference>
<dbReference type="PROSITE" id="PS50106">
    <property type="entry name" value="PDZ"/>
    <property type="match status" value="1"/>
</dbReference>
<dbReference type="CDD" id="cd06782">
    <property type="entry name" value="cpPDZ_CPP-like"/>
    <property type="match status" value="1"/>
</dbReference>
<dbReference type="Gene3D" id="2.30.42.10">
    <property type="match status" value="1"/>
</dbReference>
<comment type="caution">
    <text evidence="8">The sequence shown here is derived from an EMBL/GenBank/DDBJ whole genome shotgun (WGS) entry which is preliminary data.</text>
</comment>
<dbReference type="GO" id="GO:0006508">
    <property type="term" value="P:proteolysis"/>
    <property type="evidence" value="ECO:0007669"/>
    <property type="project" value="UniProtKB-KW"/>
</dbReference>
<dbReference type="RefSeq" id="WP_242954276.1">
    <property type="nucleotide sequence ID" value="NZ_MZGV01000001.1"/>
</dbReference>
<dbReference type="SMART" id="SM00245">
    <property type="entry name" value="TSPc"/>
    <property type="match status" value="1"/>
</dbReference>
<sequence>MDIKEHKEVEMEKDHFNDDDRGNFIRKSKRNKIVIVVIILLISNIASLYLGAYASIPLGNKVIVSKKDYQKLKRVEGIMASNSDLYKTFNEYPDVLKFKQLFQINDILHKYYYKNIDEDKLVEGAIKGMAASLKDPYTVYMNTKEFKDFSTETGGTYVGVGLQVAAKNNKITVISIFDGSPAQKAGIKAGDVITAVNGTTVTGNELEKAVTMMKGKKGKQITLTIDRKGKGKVTVKVVAAKVQITTVKGRMVSKNIGLIELSMFDENSDEQFIAKAKELKAKGMKGIILDLRENPGGRLDTCVNIVSQFIDKGKLIVSTKDKNGTEERDTAVKGQLLKGMPMVALIDGNSASASEITSGVIRDYKVGTLIGTRTFGKGVVQIVLQTPGSTALKVTISKYYTPSGENIDKIGIKPNITIQYPKEFKAEDLNTDKDPQFKKAIQVINDKLK</sequence>
<dbReference type="InterPro" id="IPR001478">
    <property type="entry name" value="PDZ"/>
</dbReference>
<evidence type="ECO:0000256" key="2">
    <source>
        <dbReference type="ARBA" id="ARBA00022670"/>
    </source>
</evidence>
<feature type="transmembrane region" description="Helical" evidence="6">
    <location>
        <begin position="33"/>
        <end position="56"/>
    </location>
</feature>
<dbReference type="Pfam" id="PF22694">
    <property type="entry name" value="CtpB_N-like"/>
    <property type="match status" value="1"/>
</dbReference>
<dbReference type="InterPro" id="IPR055210">
    <property type="entry name" value="CtpA/B_N"/>
</dbReference>
<dbReference type="STRING" id="1450648.CLORY_01080"/>
<dbReference type="InterPro" id="IPR004447">
    <property type="entry name" value="Peptidase_S41A"/>
</dbReference>
<keyword evidence="9" id="KW-1185">Reference proteome</keyword>
<keyword evidence="2 5" id="KW-0645">Protease</keyword>
<dbReference type="Gene3D" id="3.90.226.10">
    <property type="entry name" value="2-enoyl-CoA Hydratase, Chain A, domain 1"/>
    <property type="match status" value="1"/>
</dbReference>
<accession>A0A1V4IYG2</accession>
<protein>
    <submittedName>
        <fullName evidence="8">Carboxy-terminal processing protease CtpA</fullName>
        <ecNumber evidence="8">3.4.21.102</ecNumber>
    </submittedName>
</protein>
<proteinExistence type="inferred from homology"/>
<dbReference type="InterPro" id="IPR029045">
    <property type="entry name" value="ClpP/crotonase-like_dom_sf"/>
</dbReference>
<dbReference type="InterPro" id="IPR036034">
    <property type="entry name" value="PDZ_sf"/>
</dbReference>
<dbReference type="EC" id="3.4.21.102" evidence="8"/>
<dbReference type="SMART" id="SM00228">
    <property type="entry name" value="PDZ"/>
    <property type="match status" value="1"/>
</dbReference>
<keyword evidence="3 5" id="KW-0378">Hydrolase</keyword>
<dbReference type="FunFam" id="2.30.42.10:FF:000063">
    <property type="entry name" value="Peptidase, S41 family"/>
    <property type="match status" value="1"/>
</dbReference>
<dbReference type="SUPFAM" id="SSF50156">
    <property type="entry name" value="PDZ domain-like"/>
    <property type="match status" value="1"/>
</dbReference>
<keyword evidence="6" id="KW-0472">Membrane</keyword>
<reference evidence="8 9" key="1">
    <citation type="submission" date="2017-03" db="EMBL/GenBank/DDBJ databases">
        <title>Genome sequence of Clostridium oryzae DSM 28571.</title>
        <authorList>
            <person name="Poehlein A."/>
            <person name="Daniel R."/>
        </authorList>
    </citation>
    <scope>NUCLEOTIDE SEQUENCE [LARGE SCALE GENOMIC DNA]</scope>
    <source>
        <strain evidence="8 9">DSM 28571</strain>
    </source>
</reference>
<dbReference type="Gene3D" id="3.30.750.44">
    <property type="match status" value="1"/>
</dbReference>
<evidence type="ECO:0000256" key="1">
    <source>
        <dbReference type="ARBA" id="ARBA00009179"/>
    </source>
</evidence>
<dbReference type="PANTHER" id="PTHR32060:SF30">
    <property type="entry name" value="CARBOXY-TERMINAL PROCESSING PROTEASE CTPA"/>
    <property type="match status" value="1"/>
</dbReference>
<dbReference type="PANTHER" id="PTHR32060">
    <property type="entry name" value="TAIL-SPECIFIC PROTEASE"/>
    <property type="match status" value="1"/>
</dbReference>
<dbReference type="Proteomes" id="UP000190080">
    <property type="component" value="Unassembled WGS sequence"/>
</dbReference>
<feature type="domain" description="PDZ" evidence="7">
    <location>
        <begin position="146"/>
        <end position="214"/>
    </location>
</feature>
<dbReference type="GO" id="GO:0030288">
    <property type="term" value="C:outer membrane-bounded periplasmic space"/>
    <property type="evidence" value="ECO:0007669"/>
    <property type="project" value="TreeGrafter"/>
</dbReference>
<evidence type="ECO:0000256" key="3">
    <source>
        <dbReference type="ARBA" id="ARBA00022801"/>
    </source>
</evidence>
<evidence type="ECO:0000256" key="4">
    <source>
        <dbReference type="ARBA" id="ARBA00022825"/>
    </source>
</evidence>
<dbReference type="EMBL" id="MZGV01000001">
    <property type="protein sequence ID" value="OPJ65108.1"/>
    <property type="molecule type" value="Genomic_DNA"/>
</dbReference>
<dbReference type="GO" id="GO:0004252">
    <property type="term" value="F:serine-type endopeptidase activity"/>
    <property type="evidence" value="ECO:0007669"/>
    <property type="project" value="UniProtKB-EC"/>
</dbReference>
<evidence type="ECO:0000256" key="6">
    <source>
        <dbReference type="SAM" id="Phobius"/>
    </source>
</evidence>
<keyword evidence="4 5" id="KW-0720">Serine protease</keyword>
<evidence type="ECO:0000313" key="8">
    <source>
        <dbReference type="EMBL" id="OPJ65108.1"/>
    </source>
</evidence>
<dbReference type="AlphaFoldDB" id="A0A1V4IYG2"/>
<dbReference type="InterPro" id="IPR005151">
    <property type="entry name" value="Tail-specific_protease"/>
</dbReference>
<dbReference type="CDD" id="cd07560">
    <property type="entry name" value="Peptidase_S41_CPP"/>
    <property type="match status" value="1"/>
</dbReference>
<evidence type="ECO:0000256" key="5">
    <source>
        <dbReference type="RuleBase" id="RU004404"/>
    </source>
</evidence>
<organism evidence="8 9">
    <name type="scientific">Clostridium oryzae</name>
    <dbReference type="NCBI Taxonomy" id="1450648"/>
    <lineage>
        <taxon>Bacteria</taxon>
        <taxon>Bacillati</taxon>
        <taxon>Bacillota</taxon>
        <taxon>Clostridia</taxon>
        <taxon>Eubacteriales</taxon>
        <taxon>Clostridiaceae</taxon>
        <taxon>Clostridium</taxon>
    </lineage>
</organism>
<gene>
    <name evidence="8" type="primary">ctpA</name>
    <name evidence="8" type="ORF">CLORY_01080</name>
</gene>
<dbReference type="Pfam" id="PF00595">
    <property type="entry name" value="PDZ"/>
    <property type="match status" value="1"/>
</dbReference>
<comment type="similarity">
    <text evidence="1 5">Belongs to the peptidase S41A family.</text>
</comment>
<evidence type="ECO:0000313" key="9">
    <source>
        <dbReference type="Proteomes" id="UP000190080"/>
    </source>
</evidence>